<dbReference type="Gene3D" id="4.10.240.10">
    <property type="entry name" value="Zn(2)-C6 fungal-type DNA-binding domain"/>
    <property type="match status" value="1"/>
</dbReference>
<dbReference type="CDD" id="cd12148">
    <property type="entry name" value="fungal_TF_MHR"/>
    <property type="match status" value="1"/>
</dbReference>
<dbReference type="GO" id="GO:0006351">
    <property type="term" value="P:DNA-templated transcription"/>
    <property type="evidence" value="ECO:0007669"/>
    <property type="project" value="InterPro"/>
</dbReference>
<name>A0A1V6R8L5_9EURO</name>
<keyword evidence="8" id="KW-0472">Membrane</keyword>
<dbReference type="InterPro" id="IPR001138">
    <property type="entry name" value="Zn2Cys6_DnaBD"/>
</dbReference>
<protein>
    <recommendedName>
        <fullName evidence="9">Zn(2)-C6 fungal-type domain-containing protein</fullName>
    </recommendedName>
</protein>
<proteinExistence type="predicted"/>
<dbReference type="AlphaFoldDB" id="A0A1V6R8L5"/>
<dbReference type="GO" id="GO:0000981">
    <property type="term" value="F:DNA-binding transcription factor activity, RNA polymerase II-specific"/>
    <property type="evidence" value="ECO:0007669"/>
    <property type="project" value="InterPro"/>
</dbReference>
<evidence type="ECO:0000313" key="10">
    <source>
        <dbReference type="EMBL" id="OQD97657.1"/>
    </source>
</evidence>
<keyword evidence="5" id="KW-0804">Transcription</keyword>
<comment type="caution">
    <text evidence="10">The sequence shown here is derived from an EMBL/GenBank/DDBJ whole genome shotgun (WGS) entry which is preliminary data.</text>
</comment>
<feature type="region of interest" description="Disordered" evidence="7">
    <location>
        <begin position="53"/>
        <end position="80"/>
    </location>
</feature>
<dbReference type="GO" id="GO:0005634">
    <property type="term" value="C:nucleus"/>
    <property type="evidence" value="ECO:0007669"/>
    <property type="project" value="UniProtKB-SubCell"/>
</dbReference>
<dbReference type="SMART" id="SM00906">
    <property type="entry name" value="Fungal_trans"/>
    <property type="match status" value="1"/>
</dbReference>
<dbReference type="SUPFAM" id="SSF57701">
    <property type="entry name" value="Zn2/Cys6 DNA-binding domain"/>
    <property type="match status" value="1"/>
</dbReference>
<gene>
    <name evidence="10" type="ORF">PENSOL_c011G09783</name>
</gene>
<feature type="transmembrane region" description="Helical" evidence="8">
    <location>
        <begin position="538"/>
        <end position="558"/>
    </location>
</feature>
<dbReference type="Pfam" id="PF00172">
    <property type="entry name" value="Zn_clus"/>
    <property type="match status" value="1"/>
</dbReference>
<accession>A0A1V6R8L5</accession>
<reference evidence="11" key="1">
    <citation type="journal article" date="2017" name="Nat. Microbiol.">
        <title>Global analysis of biosynthetic gene clusters reveals vast potential of secondary metabolite production in Penicillium species.</title>
        <authorList>
            <person name="Nielsen J.C."/>
            <person name="Grijseels S."/>
            <person name="Prigent S."/>
            <person name="Ji B."/>
            <person name="Dainat J."/>
            <person name="Nielsen K.F."/>
            <person name="Frisvad J.C."/>
            <person name="Workman M."/>
            <person name="Nielsen J."/>
        </authorList>
    </citation>
    <scope>NUCLEOTIDE SEQUENCE [LARGE SCALE GENOMIC DNA]</scope>
    <source>
        <strain evidence="11">IBT 29525</strain>
    </source>
</reference>
<keyword evidence="2" id="KW-0479">Metal-binding</keyword>
<evidence type="ECO:0000256" key="5">
    <source>
        <dbReference type="ARBA" id="ARBA00023163"/>
    </source>
</evidence>
<sequence length="618" mass="69883">MSESKGKSERKRISVACDSCFAKKIKCDDAVPQCNWCMHHDLQCTFTRKSLTKVKKPPKDRNHSSTRVKRPRTENAPYNCLRGRNDISSPGVGIGAYYEPIRDDRGLQPLLGEWYFAGIKLGGVSRHNGIPFFSDEGLQWVESRCGVNTNLDRFARFFHSWGTKPRSISDPPRPLEDQMYSQLPDREIIEAFLTSFQSSARYQIFPLVKPSLFIETIKYAYQRPQHPFKSLSAVSCVYAFAAFVTVIGLQNNDLPAISGKNCAKEAQRLLSKVLQTPATLDALQTVLMLTAFRLLSGDLSSADILLAIAVRLIFQLGGNQLRSSDAAFVLRDYHYAREERDQVRTLFWVCYTMDKCIFLRTGRCPSIHDDDCDLTLPSNHTGKISEAGSEREETTDSCVLLFPCDLRLSMLVSSIYRELYSIRGFRKTDAEILMTIRKLDHDLEDWRMSISSQRWTLPSASDSSSTRMVDTRSLMNRLEYHQCMDIIHQASSRCKSWSEDNSGMSKGIESSLALAVEASRSSLLYLNLVQGTLDEQNFWFAMFYPISAIMTIFCYILLKPQDPRAPNDLHLLNKVPVLIQAALAHHSNSTEPDNIQFVETLVEDLSHLAKSAIARGGS</sequence>
<evidence type="ECO:0000313" key="11">
    <source>
        <dbReference type="Proteomes" id="UP000191612"/>
    </source>
</evidence>
<organism evidence="10 11">
    <name type="scientific">Penicillium solitum</name>
    <dbReference type="NCBI Taxonomy" id="60172"/>
    <lineage>
        <taxon>Eukaryota</taxon>
        <taxon>Fungi</taxon>
        <taxon>Dikarya</taxon>
        <taxon>Ascomycota</taxon>
        <taxon>Pezizomycotina</taxon>
        <taxon>Eurotiomycetes</taxon>
        <taxon>Eurotiomycetidae</taxon>
        <taxon>Eurotiales</taxon>
        <taxon>Aspergillaceae</taxon>
        <taxon>Penicillium</taxon>
    </lineage>
</organism>
<comment type="subcellular location">
    <subcellularLocation>
        <location evidence="1">Nucleus</location>
    </subcellularLocation>
</comment>
<evidence type="ECO:0000256" key="8">
    <source>
        <dbReference type="SAM" id="Phobius"/>
    </source>
</evidence>
<dbReference type="SMART" id="SM00066">
    <property type="entry name" value="GAL4"/>
    <property type="match status" value="1"/>
</dbReference>
<dbReference type="GO" id="GO:0003677">
    <property type="term" value="F:DNA binding"/>
    <property type="evidence" value="ECO:0007669"/>
    <property type="project" value="UniProtKB-KW"/>
</dbReference>
<evidence type="ECO:0000259" key="9">
    <source>
        <dbReference type="PROSITE" id="PS50048"/>
    </source>
</evidence>
<dbReference type="PANTHER" id="PTHR46910:SF37">
    <property type="entry name" value="ZN(II)2CYS6 TRANSCRIPTION FACTOR (EUROFUNG)"/>
    <property type="match status" value="1"/>
</dbReference>
<dbReference type="PANTHER" id="PTHR46910">
    <property type="entry name" value="TRANSCRIPTION FACTOR PDR1"/>
    <property type="match status" value="1"/>
</dbReference>
<dbReference type="GO" id="GO:0008270">
    <property type="term" value="F:zinc ion binding"/>
    <property type="evidence" value="ECO:0007669"/>
    <property type="project" value="InterPro"/>
</dbReference>
<evidence type="ECO:0000256" key="4">
    <source>
        <dbReference type="ARBA" id="ARBA00023125"/>
    </source>
</evidence>
<dbReference type="CDD" id="cd00067">
    <property type="entry name" value="GAL4"/>
    <property type="match status" value="1"/>
</dbReference>
<dbReference type="InterPro" id="IPR050987">
    <property type="entry name" value="AtrR-like"/>
</dbReference>
<dbReference type="Pfam" id="PF04082">
    <property type="entry name" value="Fungal_trans"/>
    <property type="match status" value="1"/>
</dbReference>
<keyword evidence="4" id="KW-0238">DNA-binding</keyword>
<dbReference type="InterPro" id="IPR007219">
    <property type="entry name" value="XnlR_reg_dom"/>
</dbReference>
<evidence type="ECO:0000256" key="6">
    <source>
        <dbReference type="ARBA" id="ARBA00023242"/>
    </source>
</evidence>
<evidence type="ECO:0000256" key="1">
    <source>
        <dbReference type="ARBA" id="ARBA00004123"/>
    </source>
</evidence>
<keyword evidence="8" id="KW-0812">Transmembrane</keyword>
<dbReference type="EMBL" id="MDYO01000011">
    <property type="protein sequence ID" value="OQD97657.1"/>
    <property type="molecule type" value="Genomic_DNA"/>
</dbReference>
<evidence type="ECO:0000256" key="2">
    <source>
        <dbReference type="ARBA" id="ARBA00022723"/>
    </source>
</evidence>
<keyword evidence="11" id="KW-1185">Reference proteome</keyword>
<feature type="domain" description="Zn(2)-C6 fungal-type" evidence="9">
    <location>
        <begin position="16"/>
        <end position="46"/>
    </location>
</feature>
<dbReference type="Proteomes" id="UP000191612">
    <property type="component" value="Unassembled WGS sequence"/>
</dbReference>
<keyword evidence="3" id="KW-0805">Transcription regulation</keyword>
<dbReference type="InterPro" id="IPR036864">
    <property type="entry name" value="Zn2-C6_fun-type_DNA-bd_sf"/>
</dbReference>
<dbReference type="STRING" id="60172.A0A1V6R8L5"/>
<evidence type="ECO:0000256" key="3">
    <source>
        <dbReference type="ARBA" id="ARBA00023015"/>
    </source>
</evidence>
<keyword evidence="6" id="KW-0539">Nucleus</keyword>
<dbReference type="PROSITE" id="PS50048">
    <property type="entry name" value="ZN2_CY6_FUNGAL_2"/>
    <property type="match status" value="1"/>
</dbReference>
<keyword evidence="8" id="KW-1133">Transmembrane helix</keyword>
<evidence type="ECO:0000256" key="7">
    <source>
        <dbReference type="SAM" id="MobiDB-lite"/>
    </source>
</evidence>